<name>A0ABN2T2S5_9ACTN</name>
<dbReference type="RefSeq" id="WP_344661708.1">
    <property type="nucleotide sequence ID" value="NZ_BAAAQM010000058.1"/>
</dbReference>
<feature type="compositionally biased region" description="Low complexity" evidence="1">
    <location>
        <begin position="314"/>
        <end position="323"/>
    </location>
</feature>
<dbReference type="Gene3D" id="1.25.40.10">
    <property type="entry name" value="Tetratricopeptide repeat domain"/>
    <property type="match status" value="1"/>
</dbReference>
<dbReference type="SUPFAM" id="SSF48452">
    <property type="entry name" value="TPR-like"/>
    <property type="match status" value="1"/>
</dbReference>
<reference evidence="3 4" key="1">
    <citation type="journal article" date="2019" name="Int. J. Syst. Evol. Microbiol.">
        <title>The Global Catalogue of Microorganisms (GCM) 10K type strain sequencing project: providing services to taxonomists for standard genome sequencing and annotation.</title>
        <authorList>
            <consortium name="The Broad Institute Genomics Platform"/>
            <consortium name="The Broad Institute Genome Sequencing Center for Infectious Disease"/>
            <person name="Wu L."/>
            <person name="Ma J."/>
        </authorList>
    </citation>
    <scope>NUCLEOTIDE SEQUENCE [LARGE SCALE GENOMIC DNA]</scope>
    <source>
        <strain evidence="3 4">JCM 16013</strain>
    </source>
</reference>
<comment type="caution">
    <text evidence="3">The sequence shown here is derived from an EMBL/GenBank/DDBJ whole genome shotgun (WGS) entry which is preliminary data.</text>
</comment>
<protein>
    <recommendedName>
        <fullName evidence="2">HTH cro/C1-type domain-containing protein</fullName>
    </recommendedName>
</protein>
<feature type="region of interest" description="Disordered" evidence="1">
    <location>
        <begin position="314"/>
        <end position="341"/>
    </location>
</feature>
<evidence type="ECO:0000259" key="2">
    <source>
        <dbReference type="PROSITE" id="PS50943"/>
    </source>
</evidence>
<dbReference type="Proteomes" id="UP001499854">
    <property type="component" value="Unassembled WGS sequence"/>
</dbReference>
<feature type="domain" description="HTH cro/C1-type" evidence="2">
    <location>
        <begin position="6"/>
        <end position="59"/>
    </location>
</feature>
<dbReference type="Gene3D" id="1.10.260.40">
    <property type="entry name" value="lambda repressor-like DNA-binding domains"/>
    <property type="match status" value="1"/>
</dbReference>
<keyword evidence="4" id="KW-1185">Reference proteome</keyword>
<dbReference type="EMBL" id="BAAAQM010000058">
    <property type="protein sequence ID" value="GAA1996875.1"/>
    <property type="molecule type" value="Genomic_DNA"/>
</dbReference>
<dbReference type="InterPro" id="IPR010982">
    <property type="entry name" value="Lambda_DNA-bd_dom_sf"/>
</dbReference>
<dbReference type="InterPro" id="IPR011990">
    <property type="entry name" value="TPR-like_helical_dom_sf"/>
</dbReference>
<dbReference type="SUPFAM" id="SSF47413">
    <property type="entry name" value="lambda repressor-like DNA-binding domains"/>
    <property type="match status" value="1"/>
</dbReference>
<evidence type="ECO:0000313" key="3">
    <source>
        <dbReference type="EMBL" id="GAA1996875.1"/>
    </source>
</evidence>
<proteinExistence type="predicted"/>
<sequence>MFGTELRRRRVAAGLSLAAFARLVHYSKSHLSKVETGAKAPSPDLARRCDSALDCGGELAGLVPVAETRGTAEQTITETDRGEVWLLTLDDMGTNGFRPVSRREVLAAGGAAGLGLGMAGFGYVPSGPPGTPGPSPAHGADGGREAVTAFRAVFDQLRHQGQRWAPGLVVPTLVAQTHALRTLAAQAGGRDRAEALTLAARFAEYTGWMVQEQGDDALAAWWTDRAVDFAEAGGDRDMAAYALVRRGLIALYRYDGRLVVELARQAQAGTGDPRIRGLAAQREAQGLAVTGDYDGCLRALDRAAELLSRAAAENPAGAPARATGTGGTTGGATTPSDLNAAPTIGSAHVPDPVAVATGWCLFDLGRPRQAADVLHRELARIPADAHRARARFGARLALALAGCGEPEQACAVAEEVLDACGRLQSATVRVDLRGLSRDLNRWPGHPAVRRTRTRLTEVLRA</sequence>
<evidence type="ECO:0000313" key="4">
    <source>
        <dbReference type="Proteomes" id="UP001499854"/>
    </source>
</evidence>
<dbReference type="CDD" id="cd00093">
    <property type="entry name" value="HTH_XRE"/>
    <property type="match status" value="1"/>
</dbReference>
<organism evidence="3 4">
    <name type="scientific">Catenulispora subtropica</name>
    <dbReference type="NCBI Taxonomy" id="450798"/>
    <lineage>
        <taxon>Bacteria</taxon>
        <taxon>Bacillati</taxon>
        <taxon>Actinomycetota</taxon>
        <taxon>Actinomycetes</taxon>
        <taxon>Catenulisporales</taxon>
        <taxon>Catenulisporaceae</taxon>
        <taxon>Catenulispora</taxon>
    </lineage>
</organism>
<accession>A0ABN2T2S5</accession>
<gene>
    <name evidence="3" type="ORF">GCM10009838_72590</name>
</gene>
<dbReference type="PROSITE" id="PS50943">
    <property type="entry name" value="HTH_CROC1"/>
    <property type="match status" value="1"/>
</dbReference>
<dbReference type="SMART" id="SM00530">
    <property type="entry name" value="HTH_XRE"/>
    <property type="match status" value="1"/>
</dbReference>
<dbReference type="InterPro" id="IPR001387">
    <property type="entry name" value="Cro/C1-type_HTH"/>
</dbReference>
<evidence type="ECO:0000256" key="1">
    <source>
        <dbReference type="SAM" id="MobiDB-lite"/>
    </source>
</evidence>
<dbReference type="Pfam" id="PF13560">
    <property type="entry name" value="HTH_31"/>
    <property type="match status" value="1"/>
</dbReference>